<comment type="caution">
    <text evidence="2">The sequence shown here is derived from an EMBL/GenBank/DDBJ whole genome shotgun (WGS) entry which is preliminary data.</text>
</comment>
<feature type="domain" description="PilZ" evidence="1">
    <location>
        <begin position="6"/>
        <end position="83"/>
    </location>
</feature>
<dbReference type="InterPro" id="IPR009875">
    <property type="entry name" value="PilZ_domain"/>
</dbReference>
<organism evidence="2 3">
    <name type="scientific">Ramlibacter aquaticus</name>
    <dbReference type="NCBI Taxonomy" id="2780094"/>
    <lineage>
        <taxon>Bacteria</taxon>
        <taxon>Pseudomonadati</taxon>
        <taxon>Pseudomonadota</taxon>
        <taxon>Betaproteobacteria</taxon>
        <taxon>Burkholderiales</taxon>
        <taxon>Comamonadaceae</taxon>
        <taxon>Ramlibacter</taxon>
    </lineage>
</organism>
<name>A0ABR9SLA0_9BURK</name>
<accession>A0ABR9SLA0</accession>
<dbReference type="Gene3D" id="2.40.10.220">
    <property type="entry name" value="predicted glycosyltransferase like domains"/>
    <property type="match status" value="1"/>
</dbReference>
<evidence type="ECO:0000313" key="3">
    <source>
        <dbReference type="Proteomes" id="UP000715965"/>
    </source>
</evidence>
<dbReference type="Pfam" id="PF07238">
    <property type="entry name" value="PilZ"/>
    <property type="match status" value="1"/>
</dbReference>
<proteinExistence type="predicted"/>
<dbReference type="EMBL" id="JADDOJ010000118">
    <property type="protein sequence ID" value="MBE7942649.1"/>
    <property type="molecule type" value="Genomic_DNA"/>
</dbReference>
<gene>
    <name evidence="2" type="ORF">IM725_18930</name>
</gene>
<dbReference type="RefSeq" id="WP_193782197.1">
    <property type="nucleotide sequence ID" value="NZ_JADDOJ010000118.1"/>
</dbReference>
<dbReference type="Proteomes" id="UP000715965">
    <property type="component" value="Unassembled WGS sequence"/>
</dbReference>
<reference evidence="2 3" key="1">
    <citation type="submission" date="2020-10" db="EMBL/GenBank/DDBJ databases">
        <title>Draft genome of Ramlibacter aquaticus LMG 30558.</title>
        <authorList>
            <person name="Props R."/>
        </authorList>
    </citation>
    <scope>NUCLEOTIDE SEQUENCE [LARGE SCALE GENOMIC DNA]</scope>
    <source>
        <strain evidence="2 3">LMG 30558</strain>
    </source>
</reference>
<protein>
    <submittedName>
        <fullName evidence="2">PilZ domain-containing protein</fullName>
    </submittedName>
</protein>
<evidence type="ECO:0000313" key="2">
    <source>
        <dbReference type="EMBL" id="MBE7942649.1"/>
    </source>
</evidence>
<evidence type="ECO:0000259" key="1">
    <source>
        <dbReference type="Pfam" id="PF07238"/>
    </source>
</evidence>
<sequence length="93" mass="10400">MFVEQRIEPREPLQLPLRLGDGVEAVTRDISPSGMYLEIRGDHLIGGTVFFEMDLAEAHMRFSAEGRIVRLEHRDGVTGVALRLIAPRLESTG</sequence>
<keyword evidence="3" id="KW-1185">Reference proteome</keyword>